<evidence type="ECO:0000259" key="2">
    <source>
        <dbReference type="Pfam" id="PF13579"/>
    </source>
</evidence>
<feature type="domain" description="Glycosyl transferase family 1" evidence="1">
    <location>
        <begin position="208"/>
        <end position="372"/>
    </location>
</feature>
<dbReference type="PANTHER" id="PTHR12526">
    <property type="entry name" value="GLYCOSYLTRANSFERASE"/>
    <property type="match status" value="1"/>
</dbReference>
<dbReference type="Gene3D" id="3.40.50.2000">
    <property type="entry name" value="Glycogen Phosphorylase B"/>
    <property type="match status" value="2"/>
</dbReference>
<dbReference type="SUPFAM" id="SSF53756">
    <property type="entry name" value="UDP-Glycosyltransferase/glycogen phosphorylase"/>
    <property type="match status" value="1"/>
</dbReference>
<organism evidence="3 4">
    <name type="scientific">Thetidibacter halocola</name>
    <dbReference type="NCBI Taxonomy" id="2827239"/>
    <lineage>
        <taxon>Bacteria</taxon>
        <taxon>Pseudomonadati</taxon>
        <taxon>Pseudomonadota</taxon>
        <taxon>Alphaproteobacteria</taxon>
        <taxon>Rhodobacterales</taxon>
        <taxon>Roseobacteraceae</taxon>
        <taxon>Thetidibacter</taxon>
    </lineage>
</organism>
<reference evidence="3" key="1">
    <citation type="submission" date="2021-04" db="EMBL/GenBank/DDBJ databases">
        <authorList>
            <person name="Yoon J."/>
        </authorList>
    </citation>
    <scope>NUCLEOTIDE SEQUENCE</scope>
    <source>
        <strain evidence="3">KMU-90</strain>
    </source>
</reference>
<name>A0A8J7W9J3_9RHOB</name>
<dbReference type="CDD" id="cd03801">
    <property type="entry name" value="GT4_PimA-like"/>
    <property type="match status" value="1"/>
</dbReference>
<accession>A0A8J7W9J3</accession>
<dbReference type="PANTHER" id="PTHR12526:SF636">
    <property type="entry name" value="BLL3647 PROTEIN"/>
    <property type="match status" value="1"/>
</dbReference>
<proteinExistence type="predicted"/>
<dbReference type="NCBIfam" id="NF041876">
    <property type="entry name" value="EPS_EpsE"/>
    <property type="match status" value="1"/>
</dbReference>
<gene>
    <name evidence="3" type="ORF">KB874_04560</name>
</gene>
<evidence type="ECO:0000313" key="4">
    <source>
        <dbReference type="Proteomes" id="UP000681356"/>
    </source>
</evidence>
<dbReference type="Pfam" id="PF13579">
    <property type="entry name" value="Glyco_trans_4_4"/>
    <property type="match status" value="1"/>
</dbReference>
<dbReference type="EMBL" id="JAGTUU010000002">
    <property type="protein sequence ID" value="MBS0123395.1"/>
    <property type="molecule type" value="Genomic_DNA"/>
</dbReference>
<sequence length="396" mass="43383">MRIGYVVPQFPGQTHIFFWREIRALESLGHEVRVISTRRPPRGLIAHDWSDIAMERTHYLDALAPGKILGGTARLLPRGLLLWMLRDGLWRDAPVSLGAAQDLYSLSVDERLDHIHVHSCGRAALIAAFARQMGGPPYSLTLHGPLSDYGPGQRFKWRHAAFATVITRKLEGEVQQALAGSLPDRVIVRPMGVDTDSLRRDTPYAPPEKGRPLRIFSCGRLNIVKGHQDLMSAVRQLLDQGVDVRLEIAGEDDAGGTGYRAELEAHLKRLHLQDHVRLLGAIDAGAVKDKLAEAHLFVLASWHEPLGVAYMEAMAMGVPVIGTEAGGVPELIEDGRTGILVPPQNPATLARTIRDLAGDPARLRRYAEAGRAHVEAHFRSALGAETLAEAIAATRD</sequence>
<keyword evidence="4" id="KW-1185">Reference proteome</keyword>
<dbReference type="InterPro" id="IPR001296">
    <property type="entry name" value="Glyco_trans_1"/>
</dbReference>
<feature type="domain" description="Glycosyltransferase subfamily 4-like N-terminal" evidence="2">
    <location>
        <begin position="21"/>
        <end position="173"/>
    </location>
</feature>
<dbReference type="InterPro" id="IPR028098">
    <property type="entry name" value="Glyco_trans_4-like_N"/>
</dbReference>
<evidence type="ECO:0000259" key="1">
    <source>
        <dbReference type="Pfam" id="PF00534"/>
    </source>
</evidence>
<comment type="caution">
    <text evidence="3">The sequence shown here is derived from an EMBL/GenBank/DDBJ whole genome shotgun (WGS) entry which is preliminary data.</text>
</comment>
<dbReference type="AlphaFoldDB" id="A0A8J7W9J3"/>
<protein>
    <submittedName>
        <fullName evidence="3">Glycosyltransferase family 4 protein</fullName>
    </submittedName>
</protein>
<evidence type="ECO:0000313" key="3">
    <source>
        <dbReference type="EMBL" id="MBS0123395.1"/>
    </source>
</evidence>
<dbReference type="Proteomes" id="UP000681356">
    <property type="component" value="Unassembled WGS sequence"/>
</dbReference>
<dbReference type="Pfam" id="PF00534">
    <property type="entry name" value="Glycos_transf_1"/>
    <property type="match status" value="1"/>
</dbReference>
<dbReference type="GO" id="GO:0016757">
    <property type="term" value="F:glycosyltransferase activity"/>
    <property type="evidence" value="ECO:0007669"/>
    <property type="project" value="InterPro"/>
</dbReference>